<dbReference type="Pfam" id="PF08336">
    <property type="entry name" value="P4Ha_N"/>
    <property type="match status" value="1"/>
</dbReference>
<evidence type="ECO:0000256" key="3">
    <source>
        <dbReference type="ARBA" id="ARBA00004319"/>
    </source>
</evidence>
<dbReference type="VEuPathDB" id="VectorBase:MDOMA2_013535"/>
<comment type="function">
    <text evidence="2">Catalyzes the post-translational formation of 4-hydroxyproline in -Xaa-Pro-Gly- sequences in collagens and other proteins.</text>
</comment>
<name>A0A9J7CTE6_MUSDO</name>
<dbReference type="Gene3D" id="2.60.120.620">
    <property type="entry name" value="q2cbj1_9rhob like domain"/>
    <property type="match status" value="1"/>
</dbReference>
<evidence type="ECO:0000256" key="11">
    <source>
        <dbReference type="ARBA" id="ARBA00023004"/>
    </source>
</evidence>
<keyword evidence="9" id="KW-0223">Dioxygenase</keyword>
<dbReference type="InterPro" id="IPR045054">
    <property type="entry name" value="P4HA-like"/>
</dbReference>
<dbReference type="Proteomes" id="UP001652621">
    <property type="component" value="Unplaced"/>
</dbReference>
<comment type="cofactor">
    <cofactor evidence="1">
        <name>L-ascorbate</name>
        <dbReference type="ChEBI" id="CHEBI:38290"/>
    </cofactor>
</comment>
<keyword evidence="7" id="KW-0256">Endoplasmic reticulum</keyword>
<evidence type="ECO:0000256" key="5">
    <source>
        <dbReference type="ARBA" id="ARBA00012269"/>
    </source>
</evidence>
<feature type="domain" description="Fe2OG dioxygenase" evidence="15">
    <location>
        <begin position="397"/>
        <end position="508"/>
    </location>
</feature>
<dbReference type="Pfam" id="PF13640">
    <property type="entry name" value="2OG-FeII_Oxy_3"/>
    <property type="match status" value="1"/>
</dbReference>
<dbReference type="InterPro" id="IPR044862">
    <property type="entry name" value="Pro_4_hyd_alph_FE2OG_OXY"/>
</dbReference>
<reference evidence="17" key="1">
    <citation type="submission" date="2025-08" db="UniProtKB">
        <authorList>
            <consortium name="RefSeq"/>
        </authorList>
    </citation>
    <scope>IDENTIFICATION</scope>
    <source>
        <strain evidence="17">Aabys</strain>
        <tissue evidence="17">Whole body</tissue>
    </source>
</reference>
<dbReference type="GO" id="GO:0004656">
    <property type="term" value="F:procollagen-proline 4-dioxygenase activity"/>
    <property type="evidence" value="ECO:0007669"/>
    <property type="project" value="UniProtKB-EC"/>
</dbReference>
<keyword evidence="10" id="KW-0560">Oxidoreductase</keyword>
<keyword evidence="13" id="KW-0175">Coiled coil</keyword>
<keyword evidence="16" id="KW-1185">Reference proteome</keyword>
<dbReference type="GO" id="GO:0005788">
    <property type="term" value="C:endoplasmic reticulum lumen"/>
    <property type="evidence" value="ECO:0007669"/>
    <property type="project" value="UniProtKB-SubCell"/>
</dbReference>
<dbReference type="PANTHER" id="PTHR10869">
    <property type="entry name" value="PROLYL 4-HYDROXYLASE ALPHA SUBUNIT"/>
    <property type="match status" value="1"/>
</dbReference>
<evidence type="ECO:0000256" key="6">
    <source>
        <dbReference type="ARBA" id="ARBA00022723"/>
    </source>
</evidence>
<dbReference type="AlphaFoldDB" id="A0A9J7CTE6"/>
<dbReference type="GO" id="GO:0005506">
    <property type="term" value="F:iron ion binding"/>
    <property type="evidence" value="ECO:0007669"/>
    <property type="project" value="InterPro"/>
</dbReference>
<dbReference type="OrthoDB" id="420380at2759"/>
<evidence type="ECO:0000313" key="17">
    <source>
        <dbReference type="RefSeq" id="XP_005183836.2"/>
    </source>
</evidence>
<evidence type="ECO:0000256" key="14">
    <source>
        <dbReference type="SAM" id="SignalP"/>
    </source>
</evidence>
<proteinExistence type="inferred from homology"/>
<evidence type="ECO:0000256" key="12">
    <source>
        <dbReference type="ARBA" id="ARBA00023180"/>
    </source>
</evidence>
<dbReference type="KEGG" id="mde:101898831"/>
<dbReference type="RefSeq" id="XP_005183836.2">
    <property type="nucleotide sequence ID" value="XM_005183779.3"/>
</dbReference>
<dbReference type="SMART" id="SM00702">
    <property type="entry name" value="P4Hc"/>
    <property type="match status" value="1"/>
</dbReference>
<evidence type="ECO:0000256" key="9">
    <source>
        <dbReference type="ARBA" id="ARBA00022964"/>
    </source>
</evidence>
<keyword evidence="11" id="KW-0408">Iron</keyword>
<feature type="chain" id="PRO_5039886281" description="procollagen-proline 4-dioxygenase" evidence="14">
    <location>
        <begin position="17"/>
        <end position="528"/>
    </location>
</feature>
<dbReference type="InterPro" id="IPR005123">
    <property type="entry name" value="Oxoglu/Fe-dep_dioxygenase_dom"/>
</dbReference>
<evidence type="ECO:0000256" key="2">
    <source>
        <dbReference type="ARBA" id="ARBA00002035"/>
    </source>
</evidence>
<evidence type="ECO:0000259" key="15">
    <source>
        <dbReference type="PROSITE" id="PS51471"/>
    </source>
</evidence>
<evidence type="ECO:0000256" key="1">
    <source>
        <dbReference type="ARBA" id="ARBA00001961"/>
    </source>
</evidence>
<comment type="subcellular location">
    <subcellularLocation>
        <location evidence="3">Endoplasmic reticulum lumen</location>
    </subcellularLocation>
</comment>
<gene>
    <name evidence="17" type="primary">LOC101898831</name>
</gene>
<comment type="similarity">
    <text evidence="4">Belongs to the P4HA family.</text>
</comment>
<dbReference type="PANTHER" id="PTHR10869:SF244">
    <property type="entry name" value="PROLYL 4-HYDROXYLASE SUBUNIT ALPHA-2"/>
    <property type="match status" value="1"/>
</dbReference>
<organism evidence="16 17">
    <name type="scientific">Musca domestica</name>
    <name type="common">House fly</name>
    <dbReference type="NCBI Taxonomy" id="7370"/>
    <lineage>
        <taxon>Eukaryota</taxon>
        <taxon>Metazoa</taxon>
        <taxon>Ecdysozoa</taxon>
        <taxon>Arthropoda</taxon>
        <taxon>Hexapoda</taxon>
        <taxon>Insecta</taxon>
        <taxon>Pterygota</taxon>
        <taxon>Neoptera</taxon>
        <taxon>Endopterygota</taxon>
        <taxon>Diptera</taxon>
        <taxon>Brachycera</taxon>
        <taxon>Muscomorpha</taxon>
        <taxon>Muscoidea</taxon>
        <taxon>Muscidae</taxon>
        <taxon>Musca</taxon>
    </lineage>
</organism>
<feature type="coiled-coil region" evidence="13">
    <location>
        <begin position="49"/>
        <end position="76"/>
    </location>
</feature>
<dbReference type="GO" id="GO:0031418">
    <property type="term" value="F:L-ascorbic acid binding"/>
    <property type="evidence" value="ECO:0007669"/>
    <property type="project" value="UniProtKB-KW"/>
</dbReference>
<protein>
    <recommendedName>
        <fullName evidence="5">procollagen-proline 4-dioxygenase</fullName>
        <ecNumber evidence="5">1.14.11.2</ecNumber>
    </recommendedName>
</protein>
<dbReference type="InterPro" id="IPR011990">
    <property type="entry name" value="TPR-like_helical_dom_sf"/>
</dbReference>
<evidence type="ECO:0000313" key="16">
    <source>
        <dbReference type="Proteomes" id="UP001652621"/>
    </source>
</evidence>
<keyword evidence="12" id="KW-0325">Glycoprotein</keyword>
<keyword evidence="14" id="KW-0732">Signal</keyword>
<dbReference type="InterPro" id="IPR013547">
    <property type="entry name" value="P4H_N"/>
</dbReference>
<keyword evidence="6" id="KW-0479">Metal-binding</keyword>
<dbReference type="Gene3D" id="1.25.40.10">
    <property type="entry name" value="Tetratricopeptide repeat domain"/>
    <property type="match status" value="1"/>
</dbReference>
<evidence type="ECO:0000256" key="10">
    <source>
        <dbReference type="ARBA" id="ARBA00023002"/>
    </source>
</evidence>
<dbReference type="Gene3D" id="6.10.140.1460">
    <property type="match status" value="1"/>
</dbReference>
<feature type="signal peptide" evidence="14">
    <location>
        <begin position="1"/>
        <end position="16"/>
    </location>
</feature>
<dbReference type="PROSITE" id="PS51471">
    <property type="entry name" value="FE2OG_OXY"/>
    <property type="match status" value="1"/>
</dbReference>
<dbReference type="InterPro" id="IPR006620">
    <property type="entry name" value="Pro_4_hyd_alph"/>
</dbReference>
<dbReference type="EC" id="1.14.11.2" evidence="5"/>
<evidence type="ECO:0000256" key="13">
    <source>
        <dbReference type="SAM" id="Coils"/>
    </source>
</evidence>
<evidence type="ECO:0000256" key="7">
    <source>
        <dbReference type="ARBA" id="ARBA00022824"/>
    </source>
</evidence>
<evidence type="ECO:0000256" key="8">
    <source>
        <dbReference type="ARBA" id="ARBA00022896"/>
    </source>
</evidence>
<evidence type="ECO:0000256" key="4">
    <source>
        <dbReference type="ARBA" id="ARBA00006511"/>
    </source>
</evidence>
<keyword evidence="8" id="KW-0847">Vitamin C</keyword>
<accession>A0A9J7CTE6</accession>
<dbReference type="GeneID" id="101898831"/>
<dbReference type="FunFam" id="2.60.120.620:FF:000011">
    <property type="entry name" value="Prolyl alpha subunit"/>
    <property type="match status" value="1"/>
</dbReference>
<sequence length="528" mass="61172">MMHCLITIAIIMASFAIFLTNGEFYSSVHQMSKVMDFELKMLKNMQKFIGKNQNKLDYLKERLAEYERERNEAVQMGSSYFENPVNKYLLTKRLTSDWDRLENILQYKEGEKTLKKIENKIVNESELEGALEGVLRLQDVYRFNTSDIASGLFQGVQYDVHFDARHCFDLGKRAAETEYVKLGYFWLKEALKRSADDASVDKLDIELAIAHVKFKLGDIKGANETYAELSSRYPENEKVAKLFSEFVVNSADKPQYYVDYSVEHEPPPEHIFSASREKLYKYTCAGLIKKTPADERDLRCGYLVETHPFLWLAPIKVEELHHDPLLVVFYDVLSDKEIETLRDMTKRIERATVMSPNGSVVSKVRTSQFQFIPVTHHPLLGKIDQRVADMTNLDMKYAEDHQFANYGIGGHYSEHHDYFYIESVKKTTISDYDTLGNRIATLLFYLSDVEQGGGTAYPYMKTLVMPKKGAAAFWYNLHASGDRDWRSLHGACPIIVGSKWVQNRWIREHDQSEKRPCYTFNDKVEEIL</sequence>